<comment type="caution">
    <text evidence="2">The sequence shown here is derived from an EMBL/GenBank/DDBJ whole genome shotgun (WGS) entry which is preliminary data.</text>
</comment>
<protein>
    <recommendedName>
        <fullName evidence="1">Pyrrolo-quinoline quinone repeat domain-containing protein</fullName>
    </recommendedName>
</protein>
<gene>
    <name evidence="2" type="ORF">XD54_1218</name>
</gene>
<dbReference type="RefSeq" id="WP_283217664.1">
    <property type="nucleotide sequence ID" value="NZ_LGFD01000022.1"/>
</dbReference>
<feature type="non-terminal residue" evidence="2">
    <location>
        <position position="222"/>
    </location>
</feature>
<dbReference type="Gene3D" id="2.130.10.10">
    <property type="entry name" value="YVTN repeat-like/Quinoprotein amine dehydrogenase"/>
    <property type="match status" value="1"/>
</dbReference>
<name>A0A101ELA4_9EURY</name>
<dbReference type="Proteomes" id="UP000053911">
    <property type="component" value="Unassembled WGS sequence"/>
</dbReference>
<reference evidence="3" key="1">
    <citation type="journal article" date="2015" name="MBio">
        <title>Genome-Resolved Metagenomic Analysis Reveals Roles for Candidate Phyla and Other Microbial Community Members in Biogeochemical Transformations in Oil Reservoirs.</title>
        <authorList>
            <person name="Hu P."/>
            <person name="Tom L."/>
            <person name="Singh A."/>
            <person name="Thomas B.C."/>
            <person name="Baker B.J."/>
            <person name="Piceno Y.M."/>
            <person name="Andersen G.L."/>
            <person name="Banfield J.F."/>
        </authorList>
    </citation>
    <scope>NUCLEOTIDE SEQUENCE [LARGE SCALE GENOMIC DNA]</scope>
</reference>
<evidence type="ECO:0000259" key="1">
    <source>
        <dbReference type="Pfam" id="PF13360"/>
    </source>
</evidence>
<sequence>MLFIRDGKIVRNVTLLPYGGFGTFDISKDVIALGIYNIKWLDESTFTFSPFYLIVYSPTGSELWRKEFNVTSLSTAGDLIVARSYVRNGSVVKVFDIGGNELWGLDFGEKVATNGKTVAVAEKSKIYIFSRDGNIIRTIEPWKGAVGSVELTDDEKLVVTFYSKEASYLRVYSENGSLLWTKNFSRIMDFAISQNYILVYDGALHILDWSGKVLWDNTRYYP</sequence>
<dbReference type="SUPFAM" id="SSF50998">
    <property type="entry name" value="Quinoprotein alcohol dehydrogenase-like"/>
    <property type="match status" value="1"/>
</dbReference>
<dbReference type="AlphaFoldDB" id="A0A101ELA4"/>
<dbReference type="EMBL" id="LGFD01000022">
    <property type="protein sequence ID" value="KUK17459.1"/>
    <property type="molecule type" value="Genomic_DNA"/>
</dbReference>
<proteinExistence type="predicted"/>
<dbReference type="InterPro" id="IPR002372">
    <property type="entry name" value="PQQ_rpt_dom"/>
</dbReference>
<accession>A0A101ELA4</accession>
<evidence type="ECO:0000313" key="3">
    <source>
        <dbReference type="Proteomes" id="UP000053911"/>
    </source>
</evidence>
<evidence type="ECO:0000313" key="2">
    <source>
        <dbReference type="EMBL" id="KUK17459.1"/>
    </source>
</evidence>
<feature type="domain" description="Pyrrolo-quinoline quinone repeat" evidence="1">
    <location>
        <begin position="90"/>
        <end position="216"/>
    </location>
</feature>
<organism evidence="2 3">
    <name type="scientific">Thermococcus sibiricus</name>
    <dbReference type="NCBI Taxonomy" id="172049"/>
    <lineage>
        <taxon>Archaea</taxon>
        <taxon>Methanobacteriati</taxon>
        <taxon>Methanobacteriota</taxon>
        <taxon>Thermococci</taxon>
        <taxon>Thermococcales</taxon>
        <taxon>Thermococcaceae</taxon>
        <taxon>Thermococcus</taxon>
    </lineage>
</organism>
<dbReference type="InterPro" id="IPR015943">
    <property type="entry name" value="WD40/YVTN_repeat-like_dom_sf"/>
</dbReference>
<dbReference type="Pfam" id="PF13360">
    <property type="entry name" value="PQQ_2"/>
    <property type="match status" value="1"/>
</dbReference>
<dbReference type="InterPro" id="IPR011047">
    <property type="entry name" value="Quinoprotein_ADH-like_sf"/>
</dbReference>